<evidence type="ECO:0000313" key="1">
    <source>
        <dbReference type="Ensembl" id="ENSLBEP00000012589.1"/>
    </source>
</evidence>
<dbReference type="Ensembl" id="ENSLBET00000013233.1">
    <property type="protein sequence ID" value="ENSLBEP00000012589.1"/>
    <property type="gene ID" value="ENSLBEG00000009666.1"/>
</dbReference>
<accession>A0A3Q3EYZ9</accession>
<proteinExistence type="predicted"/>
<sequence>SNTIFNQTGPQCCSDLAVSFHYVEPELMYTLEYYTYHLRAYGYRPRYRPLCATIRTYTHSHRQPDKHDSKLLRR</sequence>
<evidence type="ECO:0000313" key="2">
    <source>
        <dbReference type="Proteomes" id="UP000261660"/>
    </source>
</evidence>
<dbReference type="AlphaFoldDB" id="A0A3Q3EYZ9"/>
<dbReference type="InParanoid" id="A0A3Q3EYZ9"/>
<organism evidence="1 2">
    <name type="scientific">Labrus bergylta</name>
    <name type="common">ballan wrasse</name>
    <dbReference type="NCBI Taxonomy" id="56723"/>
    <lineage>
        <taxon>Eukaryota</taxon>
        <taxon>Metazoa</taxon>
        <taxon>Chordata</taxon>
        <taxon>Craniata</taxon>
        <taxon>Vertebrata</taxon>
        <taxon>Euteleostomi</taxon>
        <taxon>Actinopterygii</taxon>
        <taxon>Neopterygii</taxon>
        <taxon>Teleostei</taxon>
        <taxon>Neoteleostei</taxon>
        <taxon>Acanthomorphata</taxon>
        <taxon>Eupercaria</taxon>
        <taxon>Labriformes</taxon>
        <taxon>Labridae</taxon>
        <taxon>Labrus</taxon>
    </lineage>
</organism>
<dbReference type="Proteomes" id="UP000261660">
    <property type="component" value="Unplaced"/>
</dbReference>
<protein>
    <submittedName>
        <fullName evidence="1">Uncharacterized protein</fullName>
    </submittedName>
</protein>
<reference evidence="1" key="2">
    <citation type="submission" date="2025-09" db="UniProtKB">
        <authorList>
            <consortium name="Ensembl"/>
        </authorList>
    </citation>
    <scope>IDENTIFICATION</scope>
</reference>
<dbReference type="GeneTree" id="ENSGT00940000164002"/>
<name>A0A3Q3EYZ9_9LABR</name>
<reference evidence="1" key="1">
    <citation type="submission" date="2025-08" db="UniProtKB">
        <authorList>
            <consortium name="Ensembl"/>
        </authorList>
    </citation>
    <scope>IDENTIFICATION</scope>
</reference>
<dbReference type="STRING" id="56723.ENSLBEP00000012589"/>
<keyword evidence="2" id="KW-1185">Reference proteome</keyword>